<comment type="caution">
    <text evidence="1">The sequence shown here is derived from an EMBL/GenBank/DDBJ whole genome shotgun (WGS) entry which is preliminary data.</text>
</comment>
<evidence type="ECO:0000313" key="1">
    <source>
        <dbReference type="EMBL" id="KMZ70820.1"/>
    </source>
</evidence>
<name>A0A0K9PRF3_ZOSMR</name>
<gene>
    <name evidence="1" type="ORF">ZOSMA_193G00510</name>
</gene>
<dbReference type="Proteomes" id="UP000036987">
    <property type="component" value="Unassembled WGS sequence"/>
</dbReference>
<sequence length="158" mass="17553">MSSLTLRRSSALNTGVVLRRGNRLAHLHSFLSILPPRSMSSSVSSVEIGKTSSQSCFSGERSPSSDPWVERSSLLWWLLNDYSPEAIGATLYPVDTDDPQYQRLEDRKSYCRCSLFSRSYPLVLSTAMSLLPPPNTTVQTPPVERFFSPLSLLLNAPS</sequence>
<dbReference type="EMBL" id="LFYR01000709">
    <property type="protein sequence ID" value="KMZ70820.1"/>
    <property type="molecule type" value="Genomic_DNA"/>
</dbReference>
<protein>
    <submittedName>
        <fullName evidence="1">Uncharacterized protein</fullName>
    </submittedName>
</protein>
<keyword evidence="2" id="KW-1185">Reference proteome</keyword>
<organism evidence="1 2">
    <name type="scientific">Zostera marina</name>
    <name type="common">Eelgrass</name>
    <dbReference type="NCBI Taxonomy" id="29655"/>
    <lineage>
        <taxon>Eukaryota</taxon>
        <taxon>Viridiplantae</taxon>
        <taxon>Streptophyta</taxon>
        <taxon>Embryophyta</taxon>
        <taxon>Tracheophyta</taxon>
        <taxon>Spermatophyta</taxon>
        <taxon>Magnoliopsida</taxon>
        <taxon>Liliopsida</taxon>
        <taxon>Zosteraceae</taxon>
        <taxon>Zostera</taxon>
    </lineage>
</organism>
<reference evidence="2" key="1">
    <citation type="journal article" date="2016" name="Nature">
        <title>The genome of the seagrass Zostera marina reveals angiosperm adaptation to the sea.</title>
        <authorList>
            <person name="Olsen J.L."/>
            <person name="Rouze P."/>
            <person name="Verhelst B."/>
            <person name="Lin Y.-C."/>
            <person name="Bayer T."/>
            <person name="Collen J."/>
            <person name="Dattolo E."/>
            <person name="De Paoli E."/>
            <person name="Dittami S."/>
            <person name="Maumus F."/>
            <person name="Michel G."/>
            <person name="Kersting A."/>
            <person name="Lauritano C."/>
            <person name="Lohaus R."/>
            <person name="Toepel M."/>
            <person name="Tonon T."/>
            <person name="Vanneste K."/>
            <person name="Amirebrahimi M."/>
            <person name="Brakel J."/>
            <person name="Bostroem C."/>
            <person name="Chovatia M."/>
            <person name="Grimwood J."/>
            <person name="Jenkins J.W."/>
            <person name="Jueterbock A."/>
            <person name="Mraz A."/>
            <person name="Stam W.T."/>
            <person name="Tice H."/>
            <person name="Bornberg-Bauer E."/>
            <person name="Green P.J."/>
            <person name="Pearson G.A."/>
            <person name="Procaccini G."/>
            <person name="Duarte C.M."/>
            <person name="Schmutz J."/>
            <person name="Reusch T.B.H."/>
            <person name="Van de Peer Y."/>
        </authorList>
    </citation>
    <scope>NUCLEOTIDE SEQUENCE [LARGE SCALE GENOMIC DNA]</scope>
    <source>
        <strain evidence="2">cv. Finnish</strain>
    </source>
</reference>
<proteinExistence type="predicted"/>
<evidence type="ECO:0000313" key="2">
    <source>
        <dbReference type="Proteomes" id="UP000036987"/>
    </source>
</evidence>
<accession>A0A0K9PRF3</accession>
<dbReference type="AlphaFoldDB" id="A0A0K9PRF3"/>